<dbReference type="PROSITE" id="PS50949">
    <property type="entry name" value="HTH_GNTR"/>
    <property type="match status" value="1"/>
</dbReference>
<dbReference type="GO" id="GO:0003677">
    <property type="term" value="F:DNA binding"/>
    <property type="evidence" value="ECO:0007669"/>
    <property type="project" value="UniProtKB-KW"/>
</dbReference>
<keyword evidence="3" id="KW-0804">Transcription</keyword>
<dbReference type="Gene3D" id="1.20.120.530">
    <property type="entry name" value="GntR ligand-binding domain-like"/>
    <property type="match status" value="1"/>
</dbReference>
<evidence type="ECO:0000256" key="2">
    <source>
        <dbReference type="ARBA" id="ARBA00023125"/>
    </source>
</evidence>
<dbReference type="Proteomes" id="UP000004893">
    <property type="component" value="Unassembled WGS sequence"/>
</dbReference>
<keyword evidence="1" id="KW-0805">Transcription regulation</keyword>
<dbReference type="CDD" id="cd07377">
    <property type="entry name" value="WHTH_GntR"/>
    <property type="match status" value="1"/>
</dbReference>
<evidence type="ECO:0000313" key="5">
    <source>
        <dbReference type="EMBL" id="EEG73940.1"/>
    </source>
</evidence>
<dbReference type="OrthoDB" id="368823at2"/>
<sequence length="242" mass="28551">METRKNSYELQAYEKIKEAIYKRRLAPGAPLVEQSLCDAFHVSRTPVRNALRRLSQEGYVEIIPNKGAFVIQPSIEDIRQLYEVRIELEIFAVHLCIETFREDDIKILQEILDQEQKAFEDRDFPLYMETNTEFHVTIVDKAENQYLSDIFHSIYKKMNIILTLYDNFYVPIAQDIQSVKYHELMILAIENKQVGKFEKLLKELCDTIYHAFRQRLVTYSDVQTAVIDMNDAPNSRDVRFTL</sequence>
<dbReference type="RefSeq" id="WP_006443293.1">
    <property type="nucleotide sequence ID" value="NZ_CP036524.1"/>
</dbReference>
<accession>C0C1C6</accession>
<comment type="caution">
    <text evidence="5">The sequence shown here is derived from an EMBL/GenBank/DDBJ whole genome shotgun (WGS) entry which is preliminary data.</text>
</comment>
<keyword evidence="2" id="KW-0238">DNA-binding</keyword>
<dbReference type="Pfam" id="PF00392">
    <property type="entry name" value="GntR"/>
    <property type="match status" value="1"/>
</dbReference>
<dbReference type="AlphaFoldDB" id="C0C1C6"/>
<dbReference type="eggNOG" id="COG1802">
    <property type="taxonomic scope" value="Bacteria"/>
</dbReference>
<dbReference type="InterPro" id="IPR008920">
    <property type="entry name" value="TF_FadR/GntR_C"/>
</dbReference>
<evidence type="ECO:0000259" key="4">
    <source>
        <dbReference type="PROSITE" id="PS50949"/>
    </source>
</evidence>
<reference evidence="5" key="2">
    <citation type="submission" date="2013-06" db="EMBL/GenBank/DDBJ databases">
        <title>Draft genome sequence of Clostridium hylemonae (DSM 15053).</title>
        <authorList>
            <person name="Sudarsanam P."/>
            <person name="Ley R."/>
            <person name="Guruge J."/>
            <person name="Turnbaugh P.J."/>
            <person name="Mahowald M."/>
            <person name="Liep D."/>
            <person name="Gordon J."/>
        </authorList>
    </citation>
    <scope>NUCLEOTIDE SEQUENCE</scope>
    <source>
        <strain evidence="5">DSM 15053</strain>
    </source>
</reference>
<dbReference type="InterPro" id="IPR000524">
    <property type="entry name" value="Tscrpt_reg_HTH_GntR"/>
</dbReference>
<dbReference type="SMART" id="SM00895">
    <property type="entry name" value="FCD"/>
    <property type="match status" value="1"/>
</dbReference>
<dbReference type="SUPFAM" id="SSF46785">
    <property type="entry name" value="Winged helix' DNA-binding domain"/>
    <property type="match status" value="1"/>
</dbReference>
<keyword evidence="6" id="KW-1185">Reference proteome</keyword>
<dbReference type="EMBL" id="ABYI02000022">
    <property type="protein sequence ID" value="EEG73940.1"/>
    <property type="molecule type" value="Genomic_DNA"/>
</dbReference>
<feature type="domain" description="HTH gntR-type" evidence="4">
    <location>
        <begin position="6"/>
        <end position="73"/>
    </location>
</feature>
<dbReference type="GO" id="GO:0003700">
    <property type="term" value="F:DNA-binding transcription factor activity"/>
    <property type="evidence" value="ECO:0007669"/>
    <property type="project" value="InterPro"/>
</dbReference>
<dbReference type="Gene3D" id="1.10.10.10">
    <property type="entry name" value="Winged helix-like DNA-binding domain superfamily/Winged helix DNA-binding domain"/>
    <property type="match status" value="1"/>
</dbReference>
<dbReference type="HOGENOM" id="CLU_017584_5_0_9"/>
<dbReference type="InterPro" id="IPR036388">
    <property type="entry name" value="WH-like_DNA-bd_sf"/>
</dbReference>
<evidence type="ECO:0000256" key="3">
    <source>
        <dbReference type="ARBA" id="ARBA00023163"/>
    </source>
</evidence>
<dbReference type="Pfam" id="PF07729">
    <property type="entry name" value="FCD"/>
    <property type="match status" value="1"/>
</dbReference>
<reference evidence="5" key="1">
    <citation type="submission" date="2009-02" db="EMBL/GenBank/DDBJ databases">
        <authorList>
            <person name="Fulton L."/>
            <person name="Clifton S."/>
            <person name="Fulton B."/>
            <person name="Xu J."/>
            <person name="Minx P."/>
            <person name="Pepin K.H."/>
            <person name="Johnson M."/>
            <person name="Bhonagiri V."/>
            <person name="Nash W.E."/>
            <person name="Mardis E.R."/>
            <person name="Wilson R.K."/>
        </authorList>
    </citation>
    <scope>NUCLEOTIDE SEQUENCE [LARGE SCALE GENOMIC DNA]</scope>
    <source>
        <strain evidence="5">DSM 15053</strain>
    </source>
</reference>
<dbReference type="PANTHER" id="PTHR43537:SF5">
    <property type="entry name" value="UXU OPERON TRANSCRIPTIONAL REGULATOR"/>
    <property type="match status" value="1"/>
</dbReference>
<dbReference type="PANTHER" id="PTHR43537">
    <property type="entry name" value="TRANSCRIPTIONAL REGULATOR, GNTR FAMILY"/>
    <property type="match status" value="1"/>
</dbReference>
<proteinExistence type="predicted"/>
<name>C0C1C6_9FIRM</name>
<dbReference type="STRING" id="553973.CLOHYLEM_05945"/>
<evidence type="ECO:0000256" key="1">
    <source>
        <dbReference type="ARBA" id="ARBA00023015"/>
    </source>
</evidence>
<gene>
    <name evidence="5" type="ORF">CLOHYLEM_05945</name>
</gene>
<organism evidence="5 6">
    <name type="scientific">[Clostridium] hylemonae DSM 15053</name>
    <dbReference type="NCBI Taxonomy" id="553973"/>
    <lineage>
        <taxon>Bacteria</taxon>
        <taxon>Bacillati</taxon>
        <taxon>Bacillota</taxon>
        <taxon>Clostridia</taxon>
        <taxon>Lachnospirales</taxon>
        <taxon>Lachnospiraceae</taxon>
    </lineage>
</organism>
<dbReference type="InterPro" id="IPR011711">
    <property type="entry name" value="GntR_C"/>
</dbReference>
<protein>
    <submittedName>
        <fullName evidence="5">Transcriptional regulator, GntR family</fullName>
    </submittedName>
</protein>
<dbReference type="InterPro" id="IPR036390">
    <property type="entry name" value="WH_DNA-bd_sf"/>
</dbReference>
<evidence type="ECO:0000313" key="6">
    <source>
        <dbReference type="Proteomes" id="UP000004893"/>
    </source>
</evidence>
<dbReference type="SMART" id="SM00345">
    <property type="entry name" value="HTH_GNTR"/>
    <property type="match status" value="1"/>
</dbReference>
<dbReference type="SUPFAM" id="SSF48008">
    <property type="entry name" value="GntR ligand-binding domain-like"/>
    <property type="match status" value="1"/>
</dbReference>